<dbReference type="Pfam" id="PF03462">
    <property type="entry name" value="PCRF"/>
    <property type="match status" value="1"/>
</dbReference>
<protein>
    <recommendedName>
        <fullName evidence="5 6">Peptide chain release factor 1</fullName>
        <shortName evidence="5">RF-1</shortName>
    </recommendedName>
</protein>
<comment type="subcellular location">
    <subcellularLocation>
        <location evidence="5">Cytoplasm</location>
    </subcellularLocation>
</comment>
<dbReference type="Gene3D" id="3.30.70.1660">
    <property type="match status" value="1"/>
</dbReference>
<evidence type="ECO:0000256" key="3">
    <source>
        <dbReference type="ARBA" id="ARBA00022481"/>
    </source>
</evidence>
<dbReference type="Pfam" id="PF00472">
    <property type="entry name" value="RF-1"/>
    <property type="match status" value="1"/>
</dbReference>
<comment type="similarity">
    <text evidence="2 5">Belongs to the prokaryotic/mitochondrial release factor family.</text>
</comment>
<reference evidence="9 10" key="1">
    <citation type="journal article" date="2015" name="Nature">
        <title>rRNA introns, odd ribosomes, and small enigmatic genomes across a large radiation of phyla.</title>
        <authorList>
            <person name="Brown C.T."/>
            <person name="Hug L.A."/>
            <person name="Thomas B.C."/>
            <person name="Sharon I."/>
            <person name="Castelle C.J."/>
            <person name="Singh A."/>
            <person name="Wilkins M.J."/>
            <person name="Williams K.H."/>
            <person name="Banfield J.F."/>
        </authorList>
    </citation>
    <scope>NUCLEOTIDE SEQUENCE [LARGE SCALE GENOMIC DNA]</scope>
</reference>
<dbReference type="InterPro" id="IPR000352">
    <property type="entry name" value="Pep_chain_release_fac_I"/>
</dbReference>
<dbReference type="GO" id="GO:0016149">
    <property type="term" value="F:translation release factor activity, codon specific"/>
    <property type="evidence" value="ECO:0007669"/>
    <property type="project" value="UniProtKB-UniRule"/>
</dbReference>
<keyword evidence="3 5" id="KW-0488">Methylation</keyword>
<sequence length="361" mass="40479">MDLQKSLNNKRQEKNKLEDEMAAPSTLNDPKKMREVNEAYSEMSEIVIIGEAWEKTVKELEGAKQTLTEAQDLELRAMAEEEIAKLLEEVPILEEAFTLALVPPDPLDKKNIVVEIRAGAGGDESALFASELFRLYSRYAERHGWKANLISQSQNDLGGFKEVIFGITGKNVFSRLKFESGVHRVQRVPETEKAGRVHTSTVTVAVLPEAEEVDLHIDPKDLRIDTMTAGGHGGQSVNTTYSAVRLVHIPTGLIVICQDERSQSQNKEKAMAVLRARLFALKQEEERAKREAHRRGQIGTGDRSEKIRTYNFPQDRVTDHRIGQSYHGLPNIMDGDIDKIISDLKTAELNEAFVSDSTDDE</sequence>
<dbReference type="InterPro" id="IPR050057">
    <property type="entry name" value="Prokaryotic/Mito_RF"/>
</dbReference>
<comment type="caution">
    <text evidence="9">The sequence shown here is derived from an EMBL/GenBank/DDBJ whole genome shotgun (WGS) entry which is preliminary data.</text>
</comment>
<dbReference type="FunFam" id="3.30.70.1660:FF:000002">
    <property type="entry name" value="Peptide chain release factor 1"/>
    <property type="match status" value="1"/>
</dbReference>
<keyword evidence="4 5" id="KW-0648">Protein biosynthesis</keyword>
<dbReference type="SUPFAM" id="SSF75620">
    <property type="entry name" value="Release factor"/>
    <property type="match status" value="1"/>
</dbReference>
<dbReference type="SMART" id="SM00937">
    <property type="entry name" value="PCRF"/>
    <property type="match status" value="1"/>
</dbReference>
<dbReference type="InterPro" id="IPR005139">
    <property type="entry name" value="PCRF"/>
</dbReference>
<proteinExistence type="inferred from homology"/>
<feature type="region of interest" description="Disordered" evidence="7">
    <location>
        <begin position="1"/>
        <end position="29"/>
    </location>
</feature>
<dbReference type="NCBIfam" id="NF001859">
    <property type="entry name" value="PRK00591.1"/>
    <property type="match status" value="1"/>
</dbReference>
<evidence type="ECO:0000256" key="7">
    <source>
        <dbReference type="SAM" id="MobiDB-lite"/>
    </source>
</evidence>
<dbReference type="GO" id="GO:0005737">
    <property type="term" value="C:cytoplasm"/>
    <property type="evidence" value="ECO:0007669"/>
    <property type="project" value="UniProtKB-SubCell"/>
</dbReference>
<feature type="compositionally biased region" description="Basic and acidic residues" evidence="7">
    <location>
        <begin position="10"/>
        <end position="19"/>
    </location>
</feature>
<dbReference type="InterPro" id="IPR045853">
    <property type="entry name" value="Pep_chain_release_fac_I_sf"/>
</dbReference>
<feature type="modified residue" description="N5-methylglutamine" evidence="5">
    <location>
        <position position="235"/>
    </location>
</feature>
<dbReference type="PANTHER" id="PTHR43804:SF7">
    <property type="entry name" value="LD18447P"/>
    <property type="match status" value="1"/>
</dbReference>
<comment type="PTM">
    <text evidence="5">Methylated by PrmC. Methylation increases the termination efficiency of RF1.</text>
</comment>
<dbReference type="NCBIfam" id="TIGR00019">
    <property type="entry name" value="prfA"/>
    <property type="match status" value="1"/>
</dbReference>
<dbReference type="Gene3D" id="3.30.160.20">
    <property type="match status" value="1"/>
</dbReference>
<evidence type="ECO:0000259" key="8">
    <source>
        <dbReference type="SMART" id="SM00937"/>
    </source>
</evidence>
<feature type="domain" description="Peptide chain release factor" evidence="8">
    <location>
        <begin position="64"/>
        <end position="179"/>
    </location>
</feature>
<dbReference type="FunFam" id="3.30.160.20:FF:000004">
    <property type="entry name" value="Peptide chain release factor 1"/>
    <property type="match status" value="1"/>
</dbReference>
<dbReference type="PATRIC" id="fig|1619000.3.peg.1026"/>
<dbReference type="InterPro" id="IPR004373">
    <property type="entry name" value="RF-1"/>
</dbReference>
<accession>A0A0G1M8P9</accession>
<name>A0A0G1M8P9_9BACT</name>
<evidence type="ECO:0000256" key="4">
    <source>
        <dbReference type="ARBA" id="ARBA00022917"/>
    </source>
</evidence>
<dbReference type="HAMAP" id="MF_00093">
    <property type="entry name" value="Rel_fac_1"/>
    <property type="match status" value="1"/>
</dbReference>
<comment type="function">
    <text evidence="1 5">Peptide chain release factor 1 directs the termination of translation in response to the peptide chain termination codons UAG and UAA.</text>
</comment>
<keyword evidence="5" id="KW-0963">Cytoplasm</keyword>
<dbReference type="Proteomes" id="UP000034154">
    <property type="component" value="Unassembled WGS sequence"/>
</dbReference>
<evidence type="ECO:0000256" key="1">
    <source>
        <dbReference type="ARBA" id="ARBA00002986"/>
    </source>
</evidence>
<dbReference type="Gene3D" id="6.10.140.1950">
    <property type="match status" value="1"/>
</dbReference>
<evidence type="ECO:0000256" key="5">
    <source>
        <dbReference type="HAMAP-Rule" id="MF_00093"/>
    </source>
</evidence>
<dbReference type="AlphaFoldDB" id="A0A0G1M8P9"/>
<gene>
    <name evidence="5" type="primary">prfA</name>
    <name evidence="9" type="ORF">UW63_C0082G0006</name>
</gene>
<evidence type="ECO:0000256" key="2">
    <source>
        <dbReference type="ARBA" id="ARBA00010835"/>
    </source>
</evidence>
<dbReference type="EMBL" id="LCJB01000082">
    <property type="protein sequence ID" value="KKT68284.1"/>
    <property type="molecule type" value="Genomic_DNA"/>
</dbReference>
<evidence type="ECO:0000313" key="9">
    <source>
        <dbReference type="EMBL" id="KKT68284.1"/>
    </source>
</evidence>
<evidence type="ECO:0000256" key="6">
    <source>
        <dbReference type="NCBIfam" id="TIGR00019"/>
    </source>
</evidence>
<organism evidence="9 10">
    <name type="scientific">Candidatus Uhrbacteria bacterium GW2011_GWF2_44_350</name>
    <dbReference type="NCBI Taxonomy" id="1619000"/>
    <lineage>
        <taxon>Bacteria</taxon>
        <taxon>Candidatus Uhriibacteriota</taxon>
    </lineage>
</organism>
<evidence type="ECO:0000313" key="10">
    <source>
        <dbReference type="Proteomes" id="UP000034154"/>
    </source>
</evidence>
<dbReference type="PANTHER" id="PTHR43804">
    <property type="entry name" value="LD18447P"/>
    <property type="match status" value="1"/>
</dbReference>